<reference evidence="2 3" key="1">
    <citation type="submission" date="2024-07" db="EMBL/GenBank/DDBJ databases">
        <title>Chromosome-level genome assembly of the water stick insect Ranatra chinensis (Heteroptera: Nepidae).</title>
        <authorList>
            <person name="Liu X."/>
        </authorList>
    </citation>
    <scope>NUCLEOTIDE SEQUENCE [LARGE SCALE GENOMIC DNA]</scope>
    <source>
        <strain evidence="2">Cailab_2021Rc</strain>
        <tissue evidence="2">Muscle</tissue>
    </source>
</reference>
<dbReference type="AlphaFoldDB" id="A0ABD0YP81"/>
<keyword evidence="3" id="KW-1185">Reference proteome</keyword>
<evidence type="ECO:0000256" key="1">
    <source>
        <dbReference type="SAM" id="Phobius"/>
    </source>
</evidence>
<feature type="transmembrane region" description="Helical" evidence="1">
    <location>
        <begin position="51"/>
        <end position="74"/>
    </location>
</feature>
<accession>A0ABD0YP81</accession>
<dbReference type="EMBL" id="JBFDAA010000005">
    <property type="protein sequence ID" value="KAL1132319.1"/>
    <property type="molecule type" value="Genomic_DNA"/>
</dbReference>
<keyword evidence="1" id="KW-0812">Transmembrane</keyword>
<evidence type="ECO:0000313" key="3">
    <source>
        <dbReference type="Proteomes" id="UP001558652"/>
    </source>
</evidence>
<feature type="transmembrane region" description="Helical" evidence="1">
    <location>
        <begin position="20"/>
        <end position="39"/>
    </location>
</feature>
<evidence type="ECO:0000313" key="2">
    <source>
        <dbReference type="EMBL" id="KAL1132319.1"/>
    </source>
</evidence>
<gene>
    <name evidence="2" type="ORF">AAG570_010275</name>
</gene>
<dbReference type="Proteomes" id="UP001558652">
    <property type="component" value="Unassembled WGS sequence"/>
</dbReference>
<name>A0ABD0YP81_9HEMI</name>
<organism evidence="2 3">
    <name type="scientific">Ranatra chinensis</name>
    <dbReference type="NCBI Taxonomy" id="642074"/>
    <lineage>
        <taxon>Eukaryota</taxon>
        <taxon>Metazoa</taxon>
        <taxon>Ecdysozoa</taxon>
        <taxon>Arthropoda</taxon>
        <taxon>Hexapoda</taxon>
        <taxon>Insecta</taxon>
        <taxon>Pterygota</taxon>
        <taxon>Neoptera</taxon>
        <taxon>Paraneoptera</taxon>
        <taxon>Hemiptera</taxon>
        <taxon>Heteroptera</taxon>
        <taxon>Panheteroptera</taxon>
        <taxon>Nepomorpha</taxon>
        <taxon>Nepidae</taxon>
        <taxon>Ranatrinae</taxon>
        <taxon>Ranatra</taxon>
    </lineage>
</organism>
<protein>
    <submittedName>
        <fullName evidence="2">Uncharacterized protein</fullName>
    </submittedName>
</protein>
<keyword evidence="1" id="KW-1133">Transmembrane helix</keyword>
<comment type="caution">
    <text evidence="2">The sequence shown here is derived from an EMBL/GenBank/DDBJ whole genome shotgun (WGS) entry which is preliminary data.</text>
</comment>
<proteinExistence type="predicted"/>
<sequence>MLLAFDAILGQRSAHSFATGPVMALPFISPLLFTITPALSSKYIKTPSFLLNGFLCRITTAGITFFLSSGFPFFTVATIMSPEPAAGKRFNRPLIPWTAMTYKFLAPGIKFGSHYPGSLENNKFFENLVLTSVISTINNGADW</sequence>
<keyword evidence="1" id="KW-0472">Membrane</keyword>